<dbReference type="GO" id="GO:0000930">
    <property type="term" value="C:gamma-tubulin complex"/>
    <property type="evidence" value="ECO:0007669"/>
    <property type="project" value="TreeGrafter"/>
</dbReference>
<dbReference type="GO" id="GO:0031122">
    <property type="term" value="P:cytoplasmic microtubule organization"/>
    <property type="evidence" value="ECO:0007669"/>
    <property type="project" value="TreeGrafter"/>
</dbReference>
<keyword evidence="4 5" id="KW-0206">Cytoskeleton</keyword>
<evidence type="ECO:0000256" key="2">
    <source>
        <dbReference type="ARBA" id="ARBA00022490"/>
    </source>
</evidence>
<dbReference type="Proteomes" id="UP000190831">
    <property type="component" value="Chromosome F"/>
</dbReference>
<dbReference type="Pfam" id="PF17681">
    <property type="entry name" value="GCP_N_terminal"/>
    <property type="match status" value="1"/>
</dbReference>
<dbReference type="InterPro" id="IPR041470">
    <property type="entry name" value="GCP_N"/>
</dbReference>
<evidence type="ECO:0000259" key="7">
    <source>
        <dbReference type="Pfam" id="PF17681"/>
    </source>
</evidence>
<name>A0A1G4MET1_LACFM</name>
<dbReference type="AlphaFoldDB" id="A0A1G4MET1"/>
<dbReference type="GO" id="GO:0051321">
    <property type="term" value="P:meiotic cell cycle"/>
    <property type="evidence" value="ECO:0007669"/>
    <property type="project" value="TreeGrafter"/>
</dbReference>
<keyword evidence="2 5" id="KW-0963">Cytoplasm</keyword>
<dbReference type="GO" id="GO:0051225">
    <property type="term" value="P:spindle assembly"/>
    <property type="evidence" value="ECO:0007669"/>
    <property type="project" value="TreeGrafter"/>
</dbReference>
<feature type="domain" description="Gamma tubulin complex component protein N-terminal" evidence="7">
    <location>
        <begin position="186"/>
        <end position="461"/>
    </location>
</feature>
<dbReference type="OMA" id="LWRIKKN"/>
<evidence type="ECO:0000313" key="9">
    <source>
        <dbReference type="Proteomes" id="UP000190831"/>
    </source>
</evidence>
<dbReference type="GO" id="GO:0005874">
    <property type="term" value="C:microtubule"/>
    <property type="evidence" value="ECO:0007669"/>
    <property type="project" value="UniProtKB-KW"/>
</dbReference>
<feature type="domain" description="Gamma tubulin complex component C-terminal" evidence="6">
    <location>
        <begin position="464"/>
        <end position="825"/>
    </location>
</feature>
<evidence type="ECO:0000256" key="4">
    <source>
        <dbReference type="ARBA" id="ARBA00023212"/>
    </source>
</evidence>
<dbReference type="OrthoDB" id="5860513at2759"/>
<dbReference type="GO" id="GO:0000922">
    <property type="term" value="C:spindle pole"/>
    <property type="evidence" value="ECO:0007669"/>
    <property type="project" value="InterPro"/>
</dbReference>
<gene>
    <name evidence="8" type="ORF">LAFE_0F05820G</name>
</gene>
<dbReference type="GO" id="GO:0007020">
    <property type="term" value="P:microtubule nucleation"/>
    <property type="evidence" value="ECO:0007669"/>
    <property type="project" value="InterPro"/>
</dbReference>
<dbReference type="Gene3D" id="1.20.120.1900">
    <property type="entry name" value="Gamma-tubulin complex, C-terminal domain"/>
    <property type="match status" value="1"/>
</dbReference>
<dbReference type="STRING" id="4955.A0A1G4MET1"/>
<dbReference type="GO" id="GO:0043015">
    <property type="term" value="F:gamma-tubulin binding"/>
    <property type="evidence" value="ECO:0007669"/>
    <property type="project" value="InterPro"/>
</dbReference>
<evidence type="ECO:0000256" key="1">
    <source>
        <dbReference type="ARBA" id="ARBA00010337"/>
    </source>
</evidence>
<evidence type="ECO:0000256" key="5">
    <source>
        <dbReference type="RuleBase" id="RU363050"/>
    </source>
</evidence>
<dbReference type="EMBL" id="LT598490">
    <property type="protein sequence ID" value="SCW02410.1"/>
    <property type="molecule type" value="Genomic_DNA"/>
</dbReference>
<sequence>MDIKSNLNALMGSIAPLDLPPTVVQSLQDRLLACIDSPRANSYQLLELIEHYKERADHSVYDSSRWQKLEALAQFFTTARGREEISRYLTFMKMMIDETPQRKDTKQIDAYLDKTALNDHDNIIPSTRPPSTYAESFENIDKFSDRRSNVSGTHGRHPLELYNASTLSSLADPYYSNMVSTEEIMKSIPFTLVATTSSLFAFNNDTIQIPSNITNGESGVLHLLFEAGLLYQSLQMTVDKQKHTTTLSPLKISFLSFTSAKLQNYVIFLNRISHDIQKSTIRSIYRVIYHQILEFRVYFRLLKRFDQTRGDEYLSQFNALRHHGDPLISSIGSELFDALITLYHEYIINWLLHGQLGDLHSEFFIENVTEPEPHNMNLRLLRDRIPDFIPFSIAGDIFMIGKTYLFLEKYCGDIQWVDDFSRKYAAKYDGTHVKLIEDIFDIIHSQFIEIKEHCNEVLQNKFYLYDVLKALKNMLLMGRSDFIEVMIQNSESLLRQPSNSLASYRLTRCLQDSVRQSSLRSMINSADQNYVINGLDARVLELGHGSTGWDVFTLDYVLEPPLSLVLNVNRENGKKEYLRVFNFLWRIKKNSYFFQKEWLRQNSLMRDFKKIRRNRPLVKDILNKMSKVNVIRNRLQSFNAKIEAFCFQSIIHKNYKSLYSTLMSQKDTGKKQKIIKLKNGLNVVEGILKPNTKMLENFGKAKSSDRGTNTFTIDNIASIHNRFLQDITCHRLLDSISLDRGVGKFTKQYYPTMLIILLGDINDFISKYSEFNDKVHEMLIQLSLQTGDEIQGYLSNFNKLLNDIVMQYKGFQNQSYLFIRDLKADGNDELELLSRLFR</sequence>
<dbReference type="Pfam" id="PF04130">
    <property type="entry name" value="GCP_C_terminal"/>
    <property type="match status" value="1"/>
</dbReference>
<dbReference type="InterPro" id="IPR007259">
    <property type="entry name" value="GCP"/>
</dbReference>
<dbReference type="PANTHER" id="PTHR19302">
    <property type="entry name" value="GAMMA TUBULIN COMPLEX PROTEIN"/>
    <property type="match status" value="1"/>
</dbReference>
<comment type="subcellular location">
    <subcellularLocation>
        <location evidence="5">Cytoplasm</location>
        <location evidence="5">Cytoskeleton</location>
        <location evidence="5">Microtubule organizing center</location>
    </subcellularLocation>
</comment>
<comment type="similarity">
    <text evidence="1 5">Belongs to the TUBGCP family.</text>
</comment>
<dbReference type="GO" id="GO:0005816">
    <property type="term" value="C:spindle pole body"/>
    <property type="evidence" value="ECO:0007669"/>
    <property type="project" value="UniProtKB-ARBA"/>
</dbReference>
<accession>A0A1G4MET1</accession>
<reference evidence="9" key="1">
    <citation type="submission" date="2016-03" db="EMBL/GenBank/DDBJ databases">
        <authorList>
            <person name="Devillers H."/>
        </authorList>
    </citation>
    <scope>NUCLEOTIDE SEQUENCE [LARGE SCALE GENOMIC DNA]</scope>
</reference>
<organism evidence="8 9">
    <name type="scientific">Lachancea fermentati</name>
    <name type="common">Zygosaccharomyces fermentati</name>
    <dbReference type="NCBI Taxonomy" id="4955"/>
    <lineage>
        <taxon>Eukaryota</taxon>
        <taxon>Fungi</taxon>
        <taxon>Dikarya</taxon>
        <taxon>Ascomycota</taxon>
        <taxon>Saccharomycotina</taxon>
        <taxon>Saccharomycetes</taxon>
        <taxon>Saccharomycetales</taxon>
        <taxon>Saccharomycetaceae</taxon>
        <taxon>Lachancea</taxon>
    </lineage>
</organism>
<dbReference type="GO" id="GO:0051011">
    <property type="term" value="F:microtubule minus-end binding"/>
    <property type="evidence" value="ECO:0007669"/>
    <property type="project" value="TreeGrafter"/>
</dbReference>
<evidence type="ECO:0000259" key="6">
    <source>
        <dbReference type="Pfam" id="PF04130"/>
    </source>
</evidence>
<dbReference type="PANTHER" id="PTHR19302:SF33">
    <property type="entry name" value="GAMMA-TUBULIN COMPLEX COMPONENT 5"/>
    <property type="match status" value="1"/>
</dbReference>
<evidence type="ECO:0000256" key="3">
    <source>
        <dbReference type="ARBA" id="ARBA00022701"/>
    </source>
</evidence>
<dbReference type="InterPro" id="IPR042241">
    <property type="entry name" value="GCP_C_sf"/>
</dbReference>
<evidence type="ECO:0000313" key="8">
    <source>
        <dbReference type="EMBL" id="SCW02410.1"/>
    </source>
</evidence>
<keyword evidence="3 5" id="KW-0493">Microtubule</keyword>
<keyword evidence="9" id="KW-1185">Reference proteome</keyword>
<dbReference type="GO" id="GO:0000278">
    <property type="term" value="P:mitotic cell cycle"/>
    <property type="evidence" value="ECO:0007669"/>
    <property type="project" value="TreeGrafter"/>
</dbReference>
<dbReference type="InterPro" id="IPR040457">
    <property type="entry name" value="GCP_C"/>
</dbReference>
<proteinExistence type="inferred from homology"/>
<protein>
    <recommendedName>
        <fullName evidence="5">Spindle pole body component</fullName>
    </recommendedName>
</protein>